<evidence type="ECO:0000313" key="3">
    <source>
        <dbReference type="Proteomes" id="UP000789595"/>
    </source>
</evidence>
<proteinExistence type="predicted"/>
<accession>A0A8J2SZE7</accession>
<feature type="compositionally biased region" description="Polar residues" evidence="1">
    <location>
        <begin position="264"/>
        <end position="279"/>
    </location>
</feature>
<name>A0A8J2SZE7_9STRA</name>
<dbReference type="Proteomes" id="UP000789595">
    <property type="component" value="Unassembled WGS sequence"/>
</dbReference>
<comment type="caution">
    <text evidence="2">The sequence shown here is derived from an EMBL/GenBank/DDBJ whole genome shotgun (WGS) entry which is preliminary data.</text>
</comment>
<evidence type="ECO:0000313" key="2">
    <source>
        <dbReference type="EMBL" id="CAH0378069.1"/>
    </source>
</evidence>
<organism evidence="2 3">
    <name type="scientific">Pelagomonas calceolata</name>
    <dbReference type="NCBI Taxonomy" id="35677"/>
    <lineage>
        <taxon>Eukaryota</taxon>
        <taxon>Sar</taxon>
        <taxon>Stramenopiles</taxon>
        <taxon>Ochrophyta</taxon>
        <taxon>Pelagophyceae</taxon>
        <taxon>Pelagomonadales</taxon>
        <taxon>Pelagomonadaceae</taxon>
        <taxon>Pelagomonas</taxon>
    </lineage>
</organism>
<protein>
    <submittedName>
        <fullName evidence="2">Uncharacterized protein</fullName>
    </submittedName>
</protein>
<evidence type="ECO:0000256" key="1">
    <source>
        <dbReference type="SAM" id="MobiDB-lite"/>
    </source>
</evidence>
<feature type="region of interest" description="Disordered" evidence="1">
    <location>
        <begin position="259"/>
        <end position="279"/>
    </location>
</feature>
<keyword evidence="3" id="KW-1185">Reference proteome</keyword>
<gene>
    <name evidence="2" type="ORF">PECAL_5P25890</name>
</gene>
<sequence>LLWYYASSSSHLELGEAGVAVPVDGAERVGALLERRPALLRAVELDLVQRRGARIEHLADGRHDVVEVGLDGGGVDVGLAAEELVALDRPAVVHAALLVPREVDALLHERFRLLQVLDGKRGLDREEVGGGGLLGRRLLEVLERVPDRPGAEAEALELGHLLRVGDVGFRAHQVDVVERDVALLEGLPERAGLGDAREVVARGRAVDVRLPAEELRAVLLDRPAVVEAARLGPRVLDALVEQRLGLRWGCARPATAIGELRESNPATSRSRSAYPTTRPSSHVHMAACVGAHAAPGFADAARAPWRSP</sequence>
<feature type="non-terminal residue" evidence="2">
    <location>
        <position position="1"/>
    </location>
</feature>
<dbReference type="EMBL" id="CAKKNE010000005">
    <property type="protein sequence ID" value="CAH0378069.1"/>
    <property type="molecule type" value="Genomic_DNA"/>
</dbReference>
<reference evidence="2" key="1">
    <citation type="submission" date="2021-11" db="EMBL/GenBank/DDBJ databases">
        <authorList>
            <consortium name="Genoscope - CEA"/>
            <person name="William W."/>
        </authorList>
    </citation>
    <scope>NUCLEOTIDE SEQUENCE</scope>
</reference>
<dbReference type="AlphaFoldDB" id="A0A8J2SZE7"/>